<dbReference type="InterPro" id="IPR023614">
    <property type="entry name" value="Porin_dom_sf"/>
</dbReference>
<dbReference type="Pfam" id="PF07396">
    <property type="entry name" value="Porin_O_P"/>
    <property type="match status" value="1"/>
</dbReference>
<keyword evidence="3" id="KW-1185">Reference proteome</keyword>
<evidence type="ECO:0000256" key="1">
    <source>
        <dbReference type="SAM" id="SignalP"/>
    </source>
</evidence>
<comment type="caution">
    <text evidence="2">The sequence shown here is derived from an EMBL/GenBank/DDBJ whole genome shotgun (WGS) entry which is preliminary data.</text>
</comment>
<dbReference type="Gene3D" id="2.40.160.10">
    <property type="entry name" value="Porin"/>
    <property type="match status" value="1"/>
</dbReference>
<proteinExistence type="predicted"/>
<feature type="chain" id="PRO_5046063694" description="Porin" evidence="1">
    <location>
        <begin position="23"/>
        <end position="359"/>
    </location>
</feature>
<evidence type="ECO:0000313" key="3">
    <source>
        <dbReference type="Proteomes" id="UP001157134"/>
    </source>
</evidence>
<organism evidence="2 3">
    <name type="scientific">Thalassotalea loyana</name>
    <dbReference type="NCBI Taxonomy" id="280483"/>
    <lineage>
        <taxon>Bacteria</taxon>
        <taxon>Pseudomonadati</taxon>
        <taxon>Pseudomonadota</taxon>
        <taxon>Gammaproteobacteria</taxon>
        <taxon>Alteromonadales</taxon>
        <taxon>Colwelliaceae</taxon>
        <taxon>Thalassotalea</taxon>
    </lineage>
</organism>
<protein>
    <recommendedName>
        <fullName evidence="4">Porin</fullName>
    </recommendedName>
</protein>
<dbReference type="EMBL" id="BSSV01000001">
    <property type="protein sequence ID" value="GLX84316.1"/>
    <property type="molecule type" value="Genomic_DNA"/>
</dbReference>
<evidence type="ECO:0000313" key="2">
    <source>
        <dbReference type="EMBL" id="GLX84316.1"/>
    </source>
</evidence>
<dbReference type="RefSeq" id="WP_284295866.1">
    <property type="nucleotide sequence ID" value="NZ_BSSV01000001.1"/>
</dbReference>
<dbReference type="InterPro" id="IPR010870">
    <property type="entry name" value="Porin_O/P"/>
</dbReference>
<name>A0ABQ6HBM9_9GAMM</name>
<keyword evidence="1" id="KW-0732">Signal</keyword>
<accession>A0ABQ6HBM9</accession>
<dbReference type="Proteomes" id="UP001157134">
    <property type="component" value="Unassembled WGS sequence"/>
</dbReference>
<reference evidence="2 3" key="1">
    <citation type="submission" date="2023-03" db="EMBL/GenBank/DDBJ databases">
        <title>Thalassotalea loyana LMG 22536T draft genome sequence.</title>
        <authorList>
            <person name="Sawabe T."/>
        </authorList>
    </citation>
    <scope>NUCLEOTIDE SEQUENCE [LARGE SCALE GENOMIC DNA]</scope>
    <source>
        <strain evidence="2 3">LMG 22536</strain>
    </source>
</reference>
<evidence type="ECO:0008006" key="4">
    <source>
        <dbReference type="Google" id="ProtNLM"/>
    </source>
</evidence>
<sequence>MKIQTLAIMSISCLSLPAIGLADTLEDHWNKVHVYQDDDSSFSFSGRLHADAVSIEADEGEYEDTDWRRFRFGGKGEVNGFSYKLEADFNLNDGGKYKQLTDANISWQTEDGTNIKLLKQSAGFTLDGATSSNKLKTLERSNIANNLWFTKEYFTGVKLSGDVTEYTSYQAGLYSSDGDPEFGIDAGVFALGSLMYSSTNDTYWDSAKYRVDYVYNEEHEEANTRDFKQVLSVSGQFKKNNWGVDAELAGGKGYFDQSDIWGFSAMPFFDVNEAIQFVTRYTYMKSQEDNGLRLNRYEAKAVDGRGDQYHELYAGVNYFVHNHKLKFQLGAYYTDMADAANDGGAFNGLTFSVGMRAYW</sequence>
<feature type="signal peptide" evidence="1">
    <location>
        <begin position="1"/>
        <end position="22"/>
    </location>
</feature>
<dbReference type="SUPFAM" id="SSF56935">
    <property type="entry name" value="Porins"/>
    <property type="match status" value="1"/>
</dbReference>
<gene>
    <name evidence="2" type="ORF">tloyanaT_05680</name>
</gene>